<sequence>MEMRGAGLQEWTTVGRRSVRRGGKTNDSLGGVRLGNHSSLSEGKLALSSSFFMHFCLEFKAKDMWEVFKCYGKIKEEEVLKSLEDLVNPIQIDPRIRDRWVWMIDRSGGFTVAGASRSFMEVSLRDLRPLLDPSLLGRLWKDKLPSKKEIVTANPDINAVKHFEEDEFVMLACDCIMYSGYLPAYLILNVMMYLEDVISINWGLSMSNAK</sequence>
<dbReference type="AlphaFoldDB" id="A0AAN9S7W6"/>
<dbReference type="Proteomes" id="UP001386955">
    <property type="component" value="Unassembled WGS sequence"/>
</dbReference>
<accession>A0AAN9S7W6</accession>
<evidence type="ECO:0000313" key="2">
    <source>
        <dbReference type="EMBL" id="KAK7389253.1"/>
    </source>
</evidence>
<comment type="caution">
    <text evidence="2">The sequence shown here is derived from an EMBL/GenBank/DDBJ whole genome shotgun (WGS) entry which is preliminary data.</text>
</comment>
<evidence type="ECO:0000259" key="1">
    <source>
        <dbReference type="Pfam" id="PF00481"/>
    </source>
</evidence>
<dbReference type="EMBL" id="JAYMYS010000006">
    <property type="protein sequence ID" value="KAK7389253.1"/>
    <property type="molecule type" value="Genomic_DNA"/>
</dbReference>
<feature type="domain" description="PPM-type phosphatase" evidence="1">
    <location>
        <begin position="140"/>
        <end position="175"/>
    </location>
</feature>
<dbReference type="InterPro" id="IPR001932">
    <property type="entry name" value="PPM-type_phosphatase-like_dom"/>
</dbReference>
<evidence type="ECO:0000313" key="3">
    <source>
        <dbReference type="Proteomes" id="UP001386955"/>
    </source>
</evidence>
<proteinExistence type="predicted"/>
<reference evidence="2 3" key="1">
    <citation type="submission" date="2024-01" db="EMBL/GenBank/DDBJ databases">
        <title>The genomes of 5 underutilized Papilionoideae crops provide insights into root nodulation and disease resistanc.</title>
        <authorList>
            <person name="Jiang F."/>
        </authorList>
    </citation>
    <scope>NUCLEOTIDE SEQUENCE [LARGE SCALE GENOMIC DNA]</scope>
    <source>
        <strain evidence="2">DUOXIRENSHENG_FW03</strain>
        <tissue evidence="2">Leaves</tissue>
    </source>
</reference>
<keyword evidence="3" id="KW-1185">Reference proteome</keyword>
<gene>
    <name evidence="2" type="ORF">VNO78_24091</name>
</gene>
<name>A0AAN9S7W6_PSOTE</name>
<protein>
    <recommendedName>
        <fullName evidence="1">PPM-type phosphatase domain-containing protein</fullName>
    </recommendedName>
</protein>
<dbReference type="Pfam" id="PF00481">
    <property type="entry name" value="PP2C"/>
    <property type="match status" value="1"/>
</dbReference>
<organism evidence="2 3">
    <name type="scientific">Psophocarpus tetragonolobus</name>
    <name type="common">Winged bean</name>
    <name type="synonym">Dolichos tetragonolobus</name>
    <dbReference type="NCBI Taxonomy" id="3891"/>
    <lineage>
        <taxon>Eukaryota</taxon>
        <taxon>Viridiplantae</taxon>
        <taxon>Streptophyta</taxon>
        <taxon>Embryophyta</taxon>
        <taxon>Tracheophyta</taxon>
        <taxon>Spermatophyta</taxon>
        <taxon>Magnoliopsida</taxon>
        <taxon>eudicotyledons</taxon>
        <taxon>Gunneridae</taxon>
        <taxon>Pentapetalae</taxon>
        <taxon>rosids</taxon>
        <taxon>fabids</taxon>
        <taxon>Fabales</taxon>
        <taxon>Fabaceae</taxon>
        <taxon>Papilionoideae</taxon>
        <taxon>50 kb inversion clade</taxon>
        <taxon>NPAAA clade</taxon>
        <taxon>indigoferoid/millettioid clade</taxon>
        <taxon>Phaseoleae</taxon>
        <taxon>Psophocarpus</taxon>
    </lineage>
</organism>